<dbReference type="Proteomes" id="UP000253918">
    <property type="component" value="Unassembled WGS sequence"/>
</dbReference>
<proteinExistence type="predicted"/>
<comment type="caution">
    <text evidence="1">The sequence shown here is derived from an EMBL/GenBank/DDBJ whole genome shotgun (WGS) entry which is preliminary data.</text>
</comment>
<dbReference type="RefSeq" id="WP_114687640.1">
    <property type="nucleotide sequence ID" value="NZ_QQNB01000002.1"/>
</dbReference>
<keyword evidence="2" id="KW-1185">Reference proteome</keyword>
<organism evidence="1 2">
    <name type="scientific">Sphingomonas aracearum</name>
    <dbReference type="NCBI Taxonomy" id="2283317"/>
    <lineage>
        <taxon>Bacteria</taxon>
        <taxon>Pseudomonadati</taxon>
        <taxon>Pseudomonadota</taxon>
        <taxon>Alphaproteobacteria</taxon>
        <taxon>Sphingomonadales</taxon>
        <taxon>Sphingomonadaceae</taxon>
        <taxon>Sphingomonas</taxon>
    </lineage>
</organism>
<name>A0A369W0G6_9SPHN</name>
<dbReference type="EMBL" id="QQNB01000002">
    <property type="protein sequence ID" value="RDE05571.1"/>
    <property type="molecule type" value="Genomic_DNA"/>
</dbReference>
<reference evidence="1 2" key="1">
    <citation type="submission" date="2018-07" db="EMBL/GenBank/DDBJ databases">
        <title>a novel species of Sphingomonas isolated from the rhizosphere soil of Araceae plant.</title>
        <authorList>
            <person name="Zhiyong W."/>
            <person name="Qinglan Z."/>
            <person name="Zhiwei F."/>
            <person name="Ding X."/>
            <person name="Gejiao W."/>
            <person name="Shixue Z."/>
        </authorList>
    </citation>
    <scope>NUCLEOTIDE SEQUENCE [LARGE SCALE GENOMIC DNA]</scope>
    <source>
        <strain evidence="1 2">WZY 27</strain>
    </source>
</reference>
<dbReference type="OrthoDB" id="7863404at2"/>
<sequence length="134" mass="14729">MPVAKRGTLLIISGPAHDPDRKHLHVVCNDPDEHGNVLVVGVCSVTAAPHDATCILQAHEHEWLHHLSYVFYARARVVSEASLDAGVAQRLMEVRDDVNGQTFLRVKNGICRSPFTPRKVKQYAGCADEQPEAA</sequence>
<accession>A0A369W0G6</accession>
<gene>
    <name evidence="1" type="ORF">DVW87_10075</name>
</gene>
<dbReference type="AlphaFoldDB" id="A0A369W0G6"/>
<evidence type="ECO:0000313" key="2">
    <source>
        <dbReference type="Proteomes" id="UP000253918"/>
    </source>
</evidence>
<protein>
    <submittedName>
        <fullName evidence="1">Uncharacterized protein</fullName>
    </submittedName>
</protein>
<evidence type="ECO:0000313" key="1">
    <source>
        <dbReference type="EMBL" id="RDE05571.1"/>
    </source>
</evidence>